<feature type="non-terminal residue" evidence="1">
    <location>
        <position position="216"/>
    </location>
</feature>
<evidence type="ECO:0000313" key="2">
    <source>
        <dbReference type="Proteomes" id="UP000259864"/>
    </source>
</evidence>
<name>A0A3B0PK80_9BACT</name>
<dbReference type="KEGG" id="mala:NCTC10135_00721"/>
<organism evidence="1 2">
    <name type="scientific">Metamycoplasma alkalescens</name>
    <dbReference type="NCBI Taxonomy" id="45363"/>
    <lineage>
        <taxon>Bacteria</taxon>
        <taxon>Bacillati</taxon>
        <taxon>Mycoplasmatota</taxon>
        <taxon>Mycoplasmoidales</taxon>
        <taxon>Metamycoplasmataceae</taxon>
        <taxon>Metamycoplasma</taxon>
    </lineage>
</organism>
<dbReference type="EMBL" id="LS991949">
    <property type="protein sequence ID" value="SYV90203.1"/>
    <property type="molecule type" value="Genomic_DNA"/>
</dbReference>
<proteinExistence type="predicted"/>
<accession>A0A3B0PK80</accession>
<reference evidence="2" key="1">
    <citation type="submission" date="2018-06" db="EMBL/GenBank/DDBJ databases">
        <authorList>
            <consortium name="Pathogen Informatics"/>
        </authorList>
    </citation>
    <scope>NUCLEOTIDE SEQUENCE [LARGE SCALE GENOMIC DNA]</scope>
    <source>
        <strain evidence="2">NCTC10135</strain>
    </source>
</reference>
<sequence length="216" mass="24871">MQNYLKFLEDLNTNLQNEIERINKLFDISDLKLNLPITNQTPKEKLIEAFKNEIPKELNVQENIDFQLEIKYANYGILGEIKFIADDSKNKLVGELLIPISMINKDISKIKLGIPISNSTKKEDIIATLIKKLGFEVIENVDFKFFKQKSTKTNEGFVLISSQGLKITGQLQHQIQKISKDDISDLIFNLDFTKPITKPIIKEKLIEALGYKVDEW</sequence>
<gene>
    <name evidence="1" type="ORF">NCTC10135_00721</name>
</gene>
<dbReference type="AlphaFoldDB" id="A0A3B0PK80"/>
<evidence type="ECO:0000313" key="1">
    <source>
        <dbReference type="EMBL" id="SYV90203.1"/>
    </source>
</evidence>
<dbReference type="Proteomes" id="UP000259864">
    <property type="component" value="Chromosome 1"/>
</dbReference>
<protein>
    <submittedName>
        <fullName evidence="1">Uncharacterized protein</fullName>
    </submittedName>
</protein>